<keyword evidence="14" id="KW-0411">Iron-sulfur</keyword>
<keyword evidence="15" id="KW-0314">Glutamate biosynthesis</keyword>
<evidence type="ECO:0000256" key="15">
    <source>
        <dbReference type="ARBA" id="ARBA00023164"/>
    </source>
</evidence>
<protein>
    <recommendedName>
        <fullName evidence="19">Glutamate synthase [NADPH] large chain</fullName>
        <ecNumber evidence="5">1.4.1.13</ecNumber>
    </recommendedName>
    <alternativeName>
        <fullName evidence="20">Glutamate synthase subunit alpha</fullName>
    </alternativeName>
</protein>
<evidence type="ECO:0000256" key="9">
    <source>
        <dbReference type="ARBA" id="ARBA00022723"/>
    </source>
</evidence>
<comment type="catalytic activity">
    <reaction evidence="18">
        <text>2 L-glutamate + NADP(+) = L-glutamine + 2-oxoglutarate + NADPH + H(+)</text>
        <dbReference type="Rhea" id="RHEA:15501"/>
        <dbReference type="ChEBI" id="CHEBI:15378"/>
        <dbReference type="ChEBI" id="CHEBI:16810"/>
        <dbReference type="ChEBI" id="CHEBI:29985"/>
        <dbReference type="ChEBI" id="CHEBI:57783"/>
        <dbReference type="ChEBI" id="CHEBI:58349"/>
        <dbReference type="ChEBI" id="CHEBI:58359"/>
        <dbReference type="EC" id="1.4.1.13"/>
    </reaction>
</comment>
<dbReference type="Gene3D" id="2.160.20.60">
    <property type="entry name" value="Glutamate synthase, alpha subunit, C-terminal domain"/>
    <property type="match status" value="1"/>
</dbReference>
<dbReference type="GO" id="GO:0006537">
    <property type="term" value="P:glutamate biosynthetic process"/>
    <property type="evidence" value="ECO:0007669"/>
    <property type="project" value="UniProtKB-KW"/>
</dbReference>
<evidence type="ECO:0000256" key="11">
    <source>
        <dbReference type="ARBA" id="ARBA00022962"/>
    </source>
</evidence>
<dbReference type="Pfam" id="PF04898">
    <property type="entry name" value="Glu_syn_central"/>
    <property type="match status" value="1"/>
</dbReference>
<evidence type="ECO:0000256" key="14">
    <source>
        <dbReference type="ARBA" id="ARBA00023014"/>
    </source>
</evidence>
<evidence type="ECO:0000256" key="5">
    <source>
        <dbReference type="ARBA" id="ARBA00012079"/>
    </source>
</evidence>
<dbReference type="PANTHER" id="PTHR11938:SF133">
    <property type="entry name" value="GLUTAMATE SYNTHASE (NADH)"/>
    <property type="match status" value="1"/>
</dbReference>
<dbReference type="STRING" id="563176.SAMN04488090_0944"/>
<evidence type="ECO:0000256" key="16">
    <source>
        <dbReference type="ARBA" id="ARBA00023291"/>
    </source>
</evidence>
<evidence type="ECO:0000256" key="3">
    <source>
        <dbReference type="ARBA" id="ARBA00001974"/>
    </source>
</evidence>
<keyword evidence="10" id="KW-0274">FAD</keyword>
<comment type="cofactor">
    <cofactor evidence="1">
        <name>FMN</name>
        <dbReference type="ChEBI" id="CHEBI:58210"/>
    </cofactor>
</comment>
<dbReference type="EMBL" id="FNGS01000002">
    <property type="protein sequence ID" value="SDL46691.1"/>
    <property type="molecule type" value="Genomic_DNA"/>
</dbReference>
<dbReference type="FunFam" id="3.20.20.70:FF:000053">
    <property type="entry name" value="Glutamate synthase large subunit"/>
    <property type="match status" value="1"/>
</dbReference>
<dbReference type="InterPro" id="IPR017932">
    <property type="entry name" value="GATase_2_dom"/>
</dbReference>
<dbReference type="EC" id="1.4.1.13" evidence="5"/>
<dbReference type="Gene3D" id="3.60.20.10">
    <property type="entry name" value="Glutamine Phosphoribosylpyrophosphate, subunit 1, domain 1"/>
    <property type="match status" value="1"/>
</dbReference>
<dbReference type="FunFam" id="2.160.20.60:FF:000001">
    <property type="entry name" value="Glutamate synthase, large subunit"/>
    <property type="match status" value="1"/>
</dbReference>
<dbReference type="InterPro" id="IPR006982">
    <property type="entry name" value="Glu_synth_centr_N"/>
</dbReference>
<evidence type="ECO:0000256" key="13">
    <source>
        <dbReference type="ARBA" id="ARBA00023004"/>
    </source>
</evidence>
<dbReference type="SUPFAM" id="SSF51395">
    <property type="entry name" value="FMN-linked oxidoreductases"/>
    <property type="match status" value="1"/>
</dbReference>
<keyword evidence="16" id="KW-0003">3Fe-4S</keyword>
<evidence type="ECO:0000256" key="8">
    <source>
        <dbReference type="ARBA" id="ARBA00022643"/>
    </source>
</evidence>
<dbReference type="InterPro" id="IPR029055">
    <property type="entry name" value="Ntn_hydrolases_N"/>
</dbReference>
<comment type="cofactor">
    <cofactor evidence="3">
        <name>FAD</name>
        <dbReference type="ChEBI" id="CHEBI:57692"/>
    </cofactor>
</comment>
<keyword evidence="13" id="KW-0408">Iron</keyword>
<reference evidence="22 23" key="1">
    <citation type="submission" date="2016-10" db="EMBL/GenBank/DDBJ databases">
        <authorList>
            <person name="de Groot N.N."/>
        </authorList>
    </citation>
    <scope>NUCLEOTIDE SEQUENCE [LARGE SCALE GENOMIC DNA]</scope>
    <source>
        <strain evidence="22 23">DSM 21668</strain>
    </source>
</reference>
<evidence type="ECO:0000259" key="21">
    <source>
        <dbReference type="PROSITE" id="PS51278"/>
    </source>
</evidence>
<evidence type="ECO:0000256" key="20">
    <source>
        <dbReference type="ARBA" id="ARBA00079921"/>
    </source>
</evidence>
<evidence type="ECO:0000256" key="10">
    <source>
        <dbReference type="ARBA" id="ARBA00022827"/>
    </source>
</evidence>
<dbReference type="FunFam" id="3.60.20.10:FF:000001">
    <property type="entry name" value="Glutamate synthase, large subunit"/>
    <property type="match status" value="1"/>
</dbReference>
<name>A0A1G9KAD4_9BACT</name>
<keyword evidence="8" id="KW-0288">FMN</keyword>
<evidence type="ECO:0000256" key="6">
    <source>
        <dbReference type="ARBA" id="ARBA00022605"/>
    </source>
</evidence>
<keyword evidence="11" id="KW-0315">Glutamine amidotransferase</keyword>
<keyword evidence="7" id="KW-0285">Flavoprotein</keyword>
<dbReference type="NCBIfam" id="NF008730">
    <property type="entry name" value="PRK11750.1"/>
    <property type="match status" value="1"/>
</dbReference>
<dbReference type="FunFam" id="3.20.20.70:FF:000031">
    <property type="entry name" value="Glutamate synthase 1 [NADH]"/>
    <property type="match status" value="1"/>
</dbReference>
<dbReference type="InterPro" id="IPR002932">
    <property type="entry name" value="Glu_synthdom"/>
</dbReference>
<dbReference type="CDD" id="cd00982">
    <property type="entry name" value="gltB_C"/>
    <property type="match status" value="1"/>
</dbReference>
<dbReference type="OrthoDB" id="9758182at2"/>
<dbReference type="PROSITE" id="PS51278">
    <property type="entry name" value="GATASE_TYPE_2"/>
    <property type="match status" value="1"/>
</dbReference>
<dbReference type="GO" id="GO:0004355">
    <property type="term" value="F:glutamate synthase (NADPH) activity"/>
    <property type="evidence" value="ECO:0007669"/>
    <property type="project" value="UniProtKB-EC"/>
</dbReference>
<comment type="cofactor">
    <cofactor evidence="2">
        <name>[3Fe-4S] cluster</name>
        <dbReference type="ChEBI" id="CHEBI:21137"/>
    </cofactor>
</comment>
<evidence type="ECO:0000313" key="22">
    <source>
        <dbReference type="EMBL" id="SDL46691.1"/>
    </source>
</evidence>
<keyword evidence="23" id="KW-1185">Reference proteome</keyword>
<accession>A0A1G9KAD4</accession>
<proteinExistence type="inferred from homology"/>
<evidence type="ECO:0000256" key="18">
    <source>
        <dbReference type="ARBA" id="ARBA00048151"/>
    </source>
</evidence>
<evidence type="ECO:0000256" key="12">
    <source>
        <dbReference type="ARBA" id="ARBA00023002"/>
    </source>
</evidence>
<dbReference type="GO" id="GO:0019676">
    <property type="term" value="P:ammonia assimilation cycle"/>
    <property type="evidence" value="ECO:0007669"/>
    <property type="project" value="TreeGrafter"/>
</dbReference>
<dbReference type="PANTHER" id="PTHR11938">
    <property type="entry name" value="FAD NADPH DEHYDROGENASE/OXIDOREDUCTASE"/>
    <property type="match status" value="1"/>
</dbReference>
<keyword evidence="9" id="KW-0479">Metal-binding</keyword>
<evidence type="ECO:0000256" key="17">
    <source>
        <dbReference type="ARBA" id="ARBA00037898"/>
    </source>
</evidence>
<organism evidence="22 23">
    <name type="scientific">Siphonobacter aquaeclarae</name>
    <dbReference type="NCBI Taxonomy" id="563176"/>
    <lineage>
        <taxon>Bacteria</taxon>
        <taxon>Pseudomonadati</taxon>
        <taxon>Bacteroidota</taxon>
        <taxon>Cytophagia</taxon>
        <taxon>Cytophagales</taxon>
        <taxon>Cytophagaceae</taxon>
        <taxon>Siphonobacter</taxon>
    </lineage>
</organism>
<evidence type="ECO:0000256" key="1">
    <source>
        <dbReference type="ARBA" id="ARBA00001917"/>
    </source>
</evidence>
<dbReference type="InterPro" id="IPR050711">
    <property type="entry name" value="ET-N_metabolism_enzyme"/>
</dbReference>
<dbReference type="InterPro" id="IPR036485">
    <property type="entry name" value="Glu_synth_asu_C_sf"/>
</dbReference>
<dbReference type="CDD" id="cd00713">
    <property type="entry name" value="GltS"/>
    <property type="match status" value="1"/>
</dbReference>
<gene>
    <name evidence="22" type="ORF">SAMN04488090_0944</name>
</gene>
<evidence type="ECO:0000256" key="7">
    <source>
        <dbReference type="ARBA" id="ARBA00022630"/>
    </source>
</evidence>
<feature type="domain" description="Glutamine amidotransferase type-2" evidence="21">
    <location>
        <begin position="22"/>
        <end position="424"/>
    </location>
</feature>
<dbReference type="SUPFAM" id="SSF69336">
    <property type="entry name" value="Alpha subunit of glutamate synthase, C-terminal domain"/>
    <property type="match status" value="1"/>
</dbReference>
<dbReference type="InterPro" id="IPR002489">
    <property type="entry name" value="Glu_synth_asu_C"/>
</dbReference>
<keyword evidence="6" id="KW-0028">Amino-acid biosynthesis</keyword>
<dbReference type="CDD" id="cd02808">
    <property type="entry name" value="GltS_FMN"/>
    <property type="match status" value="1"/>
</dbReference>
<dbReference type="Proteomes" id="UP000198901">
    <property type="component" value="Unassembled WGS sequence"/>
</dbReference>
<evidence type="ECO:0000256" key="4">
    <source>
        <dbReference type="ARBA" id="ARBA00009716"/>
    </source>
</evidence>
<comment type="pathway">
    <text evidence="17">Amino-acid biosynthesis; L-glutamate biosynthesis via GLT pathway; L-glutamate from 2-oxoglutarate and L-glutamine (NADP(+) route): step 1/1.</text>
</comment>
<evidence type="ECO:0000256" key="19">
    <source>
        <dbReference type="ARBA" id="ARBA00072108"/>
    </source>
</evidence>
<dbReference type="GO" id="GO:0051538">
    <property type="term" value="F:3 iron, 4 sulfur cluster binding"/>
    <property type="evidence" value="ECO:0007669"/>
    <property type="project" value="UniProtKB-KW"/>
</dbReference>
<dbReference type="Pfam" id="PF01493">
    <property type="entry name" value="GXGXG"/>
    <property type="match status" value="1"/>
</dbReference>
<dbReference type="SUPFAM" id="SSF56235">
    <property type="entry name" value="N-terminal nucleophile aminohydrolases (Ntn hydrolases)"/>
    <property type="match status" value="1"/>
</dbReference>
<dbReference type="Pfam" id="PF00310">
    <property type="entry name" value="GATase_2"/>
    <property type="match status" value="1"/>
</dbReference>
<comment type="similarity">
    <text evidence="4">Belongs to the glutamate synthase family.</text>
</comment>
<keyword evidence="12" id="KW-0560">Oxidoreductase</keyword>
<dbReference type="GO" id="GO:0046872">
    <property type="term" value="F:metal ion binding"/>
    <property type="evidence" value="ECO:0007669"/>
    <property type="project" value="UniProtKB-KW"/>
</dbReference>
<dbReference type="Gene3D" id="3.20.20.70">
    <property type="entry name" value="Aldolase class I"/>
    <property type="match status" value="2"/>
</dbReference>
<sequence length="1534" mass="169774">MSDQPNQQYPGLYRPEFEHDACGIGFIANMKGRKSHRTVRDAIQILERMDHRGACGCDPNSGDGAGILLQIPHEFFLKVCAKEGISLPIAGDYGVGMTFFPKDAAVRQECKEVIHRQALELGLEILGYRVVPVNNTDLQGAESGAQEPQMEQLFIRKPAHIQDNLNFERKLYVFRQLVTRVVNEAVRGVNEKFYFASLSSRTIIYKGMLTTMQTLPYFLDLQNESVTSAFAIVHSRFSTNTFPEWKLAQPFRFIAHNGEINTVKGNVSWFKATSALFTSEHFSDEELKIIREAICPPGQSDSANLDNAIELLYLAGRSLPHVMMMLIPEAWDGNEQMDPQRKAFYEYHAALMEPWDGPASISFTDGKIIGATLDRNGLRPSRFWVLDDDTVILSSEAGVLDIDQSKVVSKGRLQPGRMFVVDMEQGRIIPDEELKASICTAQPYEKWLKKYKITLNDLPEPKTEWNTPYDKDLITKQHVFGMTSEDIRTILTQMVETGKEALGSMGLDTPLAILSEQSQHLSHYFKQLFAQVTNPPIDPIRERSIMSLISYVGGYGNILSESPAHCKVLELKQPVLDNTELEKIRNIDTRHFTNKTVYTTFRANGGVSALKKALKRICEDAEYAVNDDYQIITLSDRGVDSNHAPIPSLLATSAVHQHLSRKGLRAKVGLIVEAGDVWESHHFATLIGFGAAAVNPYMAFETIAHMRDKNLVSVPYDFDKLCANYTKAVNGELLKIFSKMGISTLQSYQGAQIFEALGIAKDVVDEYFTGTVTRIGGLDIEGIQREVLIRHHQGFPEVQVGPSRLEVGGVYQWKHRGEFHLFNPETIHALQQSTKKNDFELFKKYTKAIDDQTQKAATLRGLLDLKLLPQAEWLKEEEVESIEKIMTRFATGAMSFGSISWEAHSTLAVAMNRIGGKSNTGEGGEDPKRFYTVFENGDSMNSAIKQVASGRFGVTMEYLTNAQELQIKMAQGAKPGEGGQLPGHKVDAWIGKTRHSTPGVGLISPPPHHDIYSIEDLAQLIFDLKNANRQARISVKLVSEAGVGTVATGVAKAHADHILIAGHDGGTGASPLSSIRHAGLPWELGLAETHQTLVRNRLRGRVTIQTDGQLKTGRDIIIAALLGAEEFGVATAALVTMGCIMMRKCHLNTCPVGVATQNPDLRALFSGDADHVVNLFRFLASEVREYMRKLGFRTIDEMVGHVERLKMREGVQNWKYKTLNLSSILYRDPMYDTEPMVKVEEQDHGLDVQLDWAMIEAAKPALENGEAVTGQFPIINVNRTVGTMLSNEITKIYKAKGLPAGTIHYTFRGTAGQSFGAFSTNGMRLELEGDANDYVGKGLCGAELVIYPDRNAKPDFVPSQNSIVGNVCFYGATSGEAYIRGMAGERFCVRNSGAKVVIEGIGDHGCEYMTGGVVVILGNTGRNFAAGMSGGVAYVWDKNKDFAGKVNGEMVTLEPLTAEDHNIVRLFVEKHQQYTKSDVAETVLDSWDSIADQFVKVMPTDFKNALAGKGITLTEQIANKEVVYGDFVADVLAK</sequence>
<evidence type="ECO:0000313" key="23">
    <source>
        <dbReference type="Proteomes" id="UP000198901"/>
    </source>
</evidence>
<dbReference type="Pfam" id="PF01645">
    <property type="entry name" value="Glu_synthase"/>
    <property type="match status" value="1"/>
</dbReference>
<evidence type="ECO:0000256" key="2">
    <source>
        <dbReference type="ARBA" id="ARBA00001927"/>
    </source>
</evidence>
<dbReference type="RefSeq" id="WP_093198461.1">
    <property type="nucleotide sequence ID" value="NZ_FNGS01000002.1"/>
</dbReference>
<dbReference type="InterPro" id="IPR013785">
    <property type="entry name" value="Aldolase_TIM"/>
</dbReference>